<sequence>MTIQWHYTTLDGLGLLSVSGFLGADSVSRFGGAVGWVQARGVGPVILDLALLRGWSAAGQEAVTEAARRLAAVGRPLELAAIPADGLVVPGDSHPPVTIHYDLAAALTAHQVSAEDPSGQQEWRTTGWPDNGVPATA</sequence>
<evidence type="ECO:0000313" key="2">
    <source>
        <dbReference type="EMBL" id="MFI9100998.1"/>
    </source>
</evidence>
<gene>
    <name evidence="2" type="ORF">ACIGXA_10775</name>
</gene>
<reference evidence="2 3" key="1">
    <citation type="submission" date="2024-10" db="EMBL/GenBank/DDBJ databases">
        <title>The Natural Products Discovery Center: Release of the First 8490 Sequenced Strains for Exploring Actinobacteria Biosynthetic Diversity.</title>
        <authorList>
            <person name="Kalkreuter E."/>
            <person name="Kautsar S.A."/>
            <person name="Yang D."/>
            <person name="Bader C.D."/>
            <person name="Teijaro C.N."/>
            <person name="Fluegel L."/>
            <person name="Davis C.M."/>
            <person name="Simpson J.R."/>
            <person name="Lauterbach L."/>
            <person name="Steele A.D."/>
            <person name="Gui C."/>
            <person name="Meng S."/>
            <person name="Li G."/>
            <person name="Viehrig K."/>
            <person name="Ye F."/>
            <person name="Su P."/>
            <person name="Kiefer A.F."/>
            <person name="Nichols A."/>
            <person name="Cepeda A.J."/>
            <person name="Yan W."/>
            <person name="Fan B."/>
            <person name="Jiang Y."/>
            <person name="Adhikari A."/>
            <person name="Zheng C.-J."/>
            <person name="Schuster L."/>
            <person name="Cowan T.M."/>
            <person name="Smanski M.J."/>
            <person name="Chevrette M.G."/>
            <person name="De Carvalho L.P.S."/>
            <person name="Shen B."/>
        </authorList>
    </citation>
    <scope>NUCLEOTIDE SEQUENCE [LARGE SCALE GENOMIC DNA]</scope>
    <source>
        <strain evidence="2 3">NPDC053399</strain>
    </source>
</reference>
<dbReference type="RefSeq" id="WP_399646900.1">
    <property type="nucleotide sequence ID" value="NZ_JBITYG010000002.1"/>
</dbReference>
<evidence type="ECO:0000313" key="3">
    <source>
        <dbReference type="Proteomes" id="UP001614394"/>
    </source>
</evidence>
<proteinExistence type="predicted"/>
<keyword evidence="3" id="KW-1185">Reference proteome</keyword>
<comment type="caution">
    <text evidence="2">The sequence shown here is derived from an EMBL/GenBank/DDBJ whole genome shotgun (WGS) entry which is preliminary data.</text>
</comment>
<evidence type="ECO:0000256" key="1">
    <source>
        <dbReference type="SAM" id="MobiDB-lite"/>
    </source>
</evidence>
<protein>
    <submittedName>
        <fullName evidence="2">Anti-sigma factor antagonist</fullName>
    </submittedName>
</protein>
<dbReference type="SUPFAM" id="SSF52091">
    <property type="entry name" value="SpoIIaa-like"/>
    <property type="match status" value="1"/>
</dbReference>
<dbReference type="Proteomes" id="UP001614394">
    <property type="component" value="Unassembled WGS sequence"/>
</dbReference>
<dbReference type="InterPro" id="IPR036513">
    <property type="entry name" value="STAS_dom_sf"/>
</dbReference>
<name>A0ABW8C4H2_9ACTN</name>
<feature type="region of interest" description="Disordered" evidence="1">
    <location>
        <begin position="112"/>
        <end position="137"/>
    </location>
</feature>
<dbReference type="EMBL" id="JBITYG010000002">
    <property type="protein sequence ID" value="MFI9100998.1"/>
    <property type="molecule type" value="Genomic_DNA"/>
</dbReference>
<organism evidence="2 3">
    <name type="scientific">Streptomyces fildesensis</name>
    <dbReference type="NCBI Taxonomy" id="375757"/>
    <lineage>
        <taxon>Bacteria</taxon>
        <taxon>Bacillati</taxon>
        <taxon>Actinomycetota</taxon>
        <taxon>Actinomycetes</taxon>
        <taxon>Kitasatosporales</taxon>
        <taxon>Streptomycetaceae</taxon>
        <taxon>Streptomyces</taxon>
    </lineage>
</organism>
<accession>A0ABW8C4H2</accession>